<evidence type="ECO:0000313" key="2">
    <source>
        <dbReference type="EMBL" id="MBI2877026.1"/>
    </source>
</evidence>
<feature type="domain" description="PIN" evidence="1">
    <location>
        <begin position="8"/>
        <end position="131"/>
    </location>
</feature>
<reference evidence="2" key="1">
    <citation type="submission" date="2020-07" db="EMBL/GenBank/DDBJ databases">
        <title>Huge and variable diversity of episymbiotic CPR bacteria and DPANN archaea in groundwater ecosystems.</title>
        <authorList>
            <person name="He C.Y."/>
            <person name="Keren R."/>
            <person name="Whittaker M."/>
            <person name="Farag I.F."/>
            <person name="Doudna J."/>
            <person name="Cate J.H.D."/>
            <person name="Banfield J.F."/>
        </authorList>
    </citation>
    <scope>NUCLEOTIDE SEQUENCE</scope>
    <source>
        <strain evidence="2">NC_groundwater_672_Ag_B-0.1um_62_36</strain>
    </source>
</reference>
<dbReference type="SUPFAM" id="SSF88723">
    <property type="entry name" value="PIN domain-like"/>
    <property type="match status" value="1"/>
</dbReference>
<evidence type="ECO:0000259" key="1">
    <source>
        <dbReference type="Pfam" id="PF01850"/>
    </source>
</evidence>
<dbReference type="PANTHER" id="PTHR42188">
    <property type="entry name" value="23S RRNA-SPECIFIC ENDONUCLEASE VAPC20"/>
    <property type="match status" value="1"/>
</dbReference>
<dbReference type="InterPro" id="IPR039018">
    <property type="entry name" value="VapC20-like"/>
</dbReference>
<dbReference type="Pfam" id="PF01850">
    <property type="entry name" value="PIN"/>
    <property type="match status" value="1"/>
</dbReference>
<dbReference type="GO" id="GO:0004521">
    <property type="term" value="F:RNA endonuclease activity"/>
    <property type="evidence" value="ECO:0007669"/>
    <property type="project" value="InterPro"/>
</dbReference>
<dbReference type="InterPro" id="IPR002716">
    <property type="entry name" value="PIN_dom"/>
</dbReference>
<comment type="caution">
    <text evidence="2">The sequence shown here is derived from an EMBL/GenBank/DDBJ whole genome shotgun (WGS) entry which is preliminary data.</text>
</comment>
<dbReference type="AlphaFoldDB" id="A0A932CQ09"/>
<accession>A0A932CQ09</accession>
<dbReference type="Proteomes" id="UP000769766">
    <property type="component" value="Unassembled WGS sequence"/>
</dbReference>
<evidence type="ECO:0000313" key="3">
    <source>
        <dbReference type="Proteomes" id="UP000769766"/>
    </source>
</evidence>
<organism evidence="2 3">
    <name type="scientific">Tectimicrobiota bacterium</name>
    <dbReference type="NCBI Taxonomy" id="2528274"/>
    <lineage>
        <taxon>Bacteria</taxon>
        <taxon>Pseudomonadati</taxon>
        <taxon>Nitrospinota/Tectimicrobiota group</taxon>
        <taxon>Candidatus Tectimicrobiota</taxon>
    </lineage>
</organism>
<name>A0A932CQ09_UNCTE</name>
<gene>
    <name evidence="2" type="ORF">HYY20_09110</name>
</gene>
<sequence length="216" mass="24619">MESDPAPVFLDTAYVNALINTRDQWHEAAVRWERKLAASRRRLITTEFFLVEIADGLAAIRFRTQAVRLITALQTSPLIEIIPASSHLFIDALKLYQSRTDKDWGLTDCASFVVMNNRALSEALTTDDHFSTGWLSRPTTRRYCSAMTPSLSKSLPLCFQTLVLTRVRSHPTASAEDPVEVLLEALFDPFFRPHRHNSTSCLRPVRFRDLAYPFPH</sequence>
<dbReference type="EMBL" id="JACPRF010000274">
    <property type="protein sequence ID" value="MBI2877026.1"/>
    <property type="molecule type" value="Genomic_DNA"/>
</dbReference>
<proteinExistence type="predicted"/>
<dbReference type="Gene3D" id="3.40.50.1010">
    <property type="entry name" value="5'-nuclease"/>
    <property type="match status" value="1"/>
</dbReference>
<dbReference type="GO" id="GO:0016075">
    <property type="term" value="P:rRNA catabolic process"/>
    <property type="evidence" value="ECO:0007669"/>
    <property type="project" value="TreeGrafter"/>
</dbReference>
<dbReference type="InterPro" id="IPR029060">
    <property type="entry name" value="PIN-like_dom_sf"/>
</dbReference>
<dbReference type="PANTHER" id="PTHR42188:SF1">
    <property type="entry name" value="23S RRNA-SPECIFIC ENDONUCLEASE VAPC20"/>
    <property type="match status" value="1"/>
</dbReference>
<protein>
    <submittedName>
        <fullName evidence="2">Type II toxin-antitoxin system VapC family toxin</fullName>
    </submittedName>
</protein>